<name>A0A392QEJ6_9FABA</name>
<sequence>PPRKLFSLSRKPGRGGGRGNRSGPQSGAPSAPPSRPSPPWQQQQYPACQTWGWTSPPWGMPLYPYPTSQWTRLIGPPKQPGILGQRP</sequence>
<evidence type="ECO:0000313" key="3">
    <source>
        <dbReference type="Proteomes" id="UP000265520"/>
    </source>
</evidence>
<feature type="region of interest" description="Disordered" evidence="1">
    <location>
        <begin position="1"/>
        <end position="45"/>
    </location>
</feature>
<keyword evidence="3" id="KW-1185">Reference proteome</keyword>
<protein>
    <submittedName>
        <fullName evidence="2">Uncharacterized protein</fullName>
    </submittedName>
</protein>
<reference evidence="2 3" key="1">
    <citation type="journal article" date="2018" name="Front. Plant Sci.">
        <title>Red Clover (Trifolium pratense) and Zigzag Clover (T. medium) - A Picture of Genomic Similarities and Differences.</title>
        <authorList>
            <person name="Dluhosova J."/>
            <person name="Istvanek J."/>
            <person name="Nedelnik J."/>
            <person name="Repkova J."/>
        </authorList>
    </citation>
    <scope>NUCLEOTIDE SEQUENCE [LARGE SCALE GENOMIC DNA]</scope>
    <source>
        <strain evidence="3">cv. 10/8</strain>
        <tissue evidence="2">Leaf</tissue>
    </source>
</reference>
<evidence type="ECO:0000313" key="2">
    <source>
        <dbReference type="EMBL" id="MCI21695.1"/>
    </source>
</evidence>
<dbReference type="Proteomes" id="UP000265520">
    <property type="component" value="Unassembled WGS sequence"/>
</dbReference>
<dbReference type="AlphaFoldDB" id="A0A392QEJ6"/>
<comment type="caution">
    <text evidence="2">The sequence shown here is derived from an EMBL/GenBank/DDBJ whole genome shotgun (WGS) entry which is preliminary data.</text>
</comment>
<organism evidence="2 3">
    <name type="scientific">Trifolium medium</name>
    <dbReference type="NCBI Taxonomy" id="97028"/>
    <lineage>
        <taxon>Eukaryota</taxon>
        <taxon>Viridiplantae</taxon>
        <taxon>Streptophyta</taxon>
        <taxon>Embryophyta</taxon>
        <taxon>Tracheophyta</taxon>
        <taxon>Spermatophyta</taxon>
        <taxon>Magnoliopsida</taxon>
        <taxon>eudicotyledons</taxon>
        <taxon>Gunneridae</taxon>
        <taxon>Pentapetalae</taxon>
        <taxon>rosids</taxon>
        <taxon>fabids</taxon>
        <taxon>Fabales</taxon>
        <taxon>Fabaceae</taxon>
        <taxon>Papilionoideae</taxon>
        <taxon>50 kb inversion clade</taxon>
        <taxon>NPAAA clade</taxon>
        <taxon>Hologalegina</taxon>
        <taxon>IRL clade</taxon>
        <taxon>Trifolieae</taxon>
        <taxon>Trifolium</taxon>
    </lineage>
</organism>
<feature type="non-terminal residue" evidence="2">
    <location>
        <position position="1"/>
    </location>
</feature>
<accession>A0A392QEJ6</accession>
<feature type="compositionally biased region" description="Pro residues" evidence="1">
    <location>
        <begin position="30"/>
        <end position="39"/>
    </location>
</feature>
<dbReference type="EMBL" id="LXQA010126336">
    <property type="protein sequence ID" value="MCI21695.1"/>
    <property type="molecule type" value="Genomic_DNA"/>
</dbReference>
<proteinExistence type="predicted"/>
<evidence type="ECO:0000256" key="1">
    <source>
        <dbReference type="SAM" id="MobiDB-lite"/>
    </source>
</evidence>